<gene>
    <name evidence="1" type="ORF">EVAR_59094_1</name>
</gene>
<evidence type="ECO:0000313" key="2">
    <source>
        <dbReference type="Proteomes" id="UP000299102"/>
    </source>
</evidence>
<evidence type="ECO:0000313" key="1">
    <source>
        <dbReference type="EMBL" id="GBP80419.1"/>
    </source>
</evidence>
<dbReference type="EMBL" id="BGZK01001462">
    <property type="protein sequence ID" value="GBP80419.1"/>
    <property type="molecule type" value="Genomic_DNA"/>
</dbReference>
<proteinExistence type="predicted"/>
<name>A0A4C1Z0N3_EUMVA</name>
<sequence length="78" mass="8792">MYAEREQFEKQYYTLVSAAQALLDDHAPQHRRSRRVDIKSVTGSREVEPEALRSSASLVGFGSSQLTHTVDCCFVLMS</sequence>
<organism evidence="1 2">
    <name type="scientific">Eumeta variegata</name>
    <name type="common">Bagworm moth</name>
    <name type="synonym">Eumeta japonica</name>
    <dbReference type="NCBI Taxonomy" id="151549"/>
    <lineage>
        <taxon>Eukaryota</taxon>
        <taxon>Metazoa</taxon>
        <taxon>Ecdysozoa</taxon>
        <taxon>Arthropoda</taxon>
        <taxon>Hexapoda</taxon>
        <taxon>Insecta</taxon>
        <taxon>Pterygota</taxon>
        <taxon>Neoptera</taxon>
        <taxon>Endopterygota</taxon>
        <taxon>Lepidoptera</taxon>
        <taxon>Glossata</taxon>
        <taxon>Ditrysia</taxon>
        <taxon>Tineoidea</taxon>
        <taxon>Psychidae</taxon>
        <taxon>Oiketicinae</taxon>
        <taxon>Eumeta</taxon>
    </lineage>
</organism>
<accession>A0A4C1Z0N3</accession>
<dbReference type="AlphaFoldDB" id="A0A4C1Z0N3"/>
<comment type="caution">
    <text evidence="1">The sequence shown here is derived from an EMBL/GenBank/DDBJ whole genome shotgun (WGS) entry which is preliminary data.</text>
</comment>
<reference evidence="1 2" key="1">
    <citation type="journal article" date="2019" name="Commun. Biol.">
        <title>The bagworm genome reveals a unique fibroin gene that provides high tensile strength.</title>
        <authorList>
            <person name="Kono N."/>
            <person name="Nakamura H."/>
            <person name="Ohtoshi R."/>
            <person name="Tomita M."/>
            <person name="Numata K."/>
            <person name="Arakawa K."/>
        </authorList>
    </citation>
    <scope>NUCLEOTIDE SEQUENCE [LARGE SCALE GENOMIC DNA]</scope>
</reference>
<dbReference type="Proteomes" id="UP000299102">
    <property type="component" value="Unassembled WGS sequence"/>
</dbReference>
<protein>
    <submittedName>
        <fullName evidence="1">Uncharacterized protein</fullName>
    </submittedName>
</protein>
<keyword evidence="2" id="KW-1185">Reference proteome</keyword>